<name>A0A7W3TYF7_9LACO</name>
<dbReference type="PANTHER" id="PTHR12526:SF630">
    <property type="entry name" value="GLYCOSYLTRANSFERASE"/>
    <property type="match status" value="1"/>
</dbReference>
<dbReference type="AlphaFoldDB" id="A0A7W3TYF7"/>
<dbReference type="Pfam" id="PF00534">
    <property type="entry name" value="Glycos_transf_1"/>
    <property type="match status" value="1"/>
</dbReference>
<keyword evidence="2" id="KW-0808">Transferase</keyword>
<reference evidence="2 3" key="1">
    <citation type="submission" date="2020-07" db="EMBL/GenBank/DDBJ databases">
        <title>Description of Limosilactobacillus balticus sp. nov., Limosilactobacillus agrestis sp. nov., Limosilactobacillus albertensis sp. nov., Limosilactobacillus rudii sp. nov., Limosilactobacillus fastidiosus sp. nov., five novel Limosilactobacillus species isolated from the vertebrate gastrointestinal tract, and proposal of 6 subspecies of Limosilactobacillus reuteri adapted to the gastrointestinal tract of specific vertebrate hosts.</title>
        <authorList>
            <person name="Li F."/>
            <person name="Cheng C."/>
            <person name="Zheng J."/>
            <person name="Quevedo R.M."/>
            <person name="Li J."/>
            <person name="Roos S."/>
            <person name="Gaenzle M.G."/>
            <person name="Walter J."/>
        </authorList>
    </citation>
    <scope>NUCLEOTIDE SEQUENCE [LARGE SCALE GENOMIC DNA]</scope>
    <source>
        <strain evidence="2 3">WF-MA3-C</strain>
    </source>
</reference>
<dbReference type="Proteomes" id="UP000518255">
    <property type="component" value="Unassembled WGS sequence"/>
</dbReference>
<evidence type="ECO:0000313" key="3">
    <source>
        <dbReference type="Proteomes" id="UP000518255"/>
    </source>
</evidence>
<organism evidence="2 3">
    <name type="scientific">Limosilactobacillus fastidiosus</name>
    <dbReference type="NCBI Taxonomy" id="2759855"/>
    <lineage>
        <taxon>Bacteria</taxon>
        <taxon>Bacillati</taxon>
        <taxon>Bacillota</taxon>
        <taxon>Bacilli</taxon>
        <taxon>Lactobacillales</taxon>
        <taxon>Lactobacillaceae</taxon>
        <taxon>Limosilactobacillus</taxon>
    </lineage>
</organism>
<accession>A0A7W3TYF7</accession>
<feature type="domain" description="Glycosyl transferase family 1" evidence="1">
    <location>
        <begin position="327"/>
        <end position="478"/>
    </location>
</feature>
<gene>
    <name evidence="2" type="ORF">H5R63_02170</name>
</gene>
<dbReference type="PANTHER" id="PTHR12526">
    <property type="entry name" value="GLYCOSYLTRANSFERASE"/>
    <property type="match status" value="1"/>
</dbReference>
<protein>
    <submittedName>
        <fullName evidence="2">Glycosyltransferase</fullName>
    </submittedName>
</protein>
<evidence type="ECO:0000313" key="2">
    <source>
        <dbReference type="EMBL" id="MBB1085601.1"/>
    </source>
</evidence>
<dbReference type="Gene3D" id="3.40.50.2000">
    <property type="entry name" value="Glycogen Phosphorylase B"/>
    <property type="match status" value="3"/>
</dbReference>
<proteinExistence type="predicted"/>
<evidence type="ECO:0000259" key="1">
    <source>
        <dbReference type="Pfam" id="PF00534"/>
    </source>
</evidence>
<dbReference type="GO" id="GO:0016757">
    <property type="term" value="F:glycosyltransferase activity"/>
    <property type="evidence" value="ECO:0007669"/>
    <property type="project" value="InterPro"/>
</dbReference>
<comment type="caution">
    <text evidence="2">The sequence shown here is derived from an EMBL/GenBank/DDBJ whole genome shotgun (WGS) entry which is preliminary data.</text>
</comment>
<dbReference type="RefSeq" id="WP_182580518.1">
    <property type="nucleotide sequence ID" value="NZ_JACIUY010000044.1"/>
</dbReference>
<dbReference type="EMBL" id="JACIUY010000044">
    <property type="protein sequence ID" value="MBB1085601.1"/>
    <property type="molecule type" value="Genomic_DNA"/>
</dbReference>
<sequence length="500" mass="56995">MFFFVNQYLLSNDSSIEHAEMKRLKLFKDHHVEAKLVTRTYDQIIHATLKRFGLTDDQLVNMYDFFAGTTTYQGHDLHVSALNLPIEYQVGTGNNYQEVKDGDRLICIVYFTGGTVGLVNHIDWFDVAGNITLRQQYDLRGFKSVDQFFGEDGQISFERYYRPDLSLYMERYYVKSVQNTPINSLNVLKNYNGKDRFFDSEEDLFAFFLDELNKANGENNIFIADRPAMAIQPVMNMQTAAKKYLWMAMNHVNDGDNLKNGPLNVMLQAPLTTELNRWDGIITMTESQAEMIRKRIGNKKPVYAINGIPVKTDLRRIDMKYRIAGQMIYVGRLGEDKQTGKLIDIFIRVHKQVPNAKLTFYGYGSPDDVNKYKKQVNDAGLTGVVVFAGYQVNLESAYNTAQLFVDTSRIDAQPLAMGEALSHGVPVVSYDYLYGPNELIESGVNGELIPLNNAKKFEKAVIKILSDPQLLQSLSVGAYDRLDGISNLNTWRQWAKLQSK</sequence>
<dbReference type="InterPro" id="IPR001296">
    <property type="entry name" value="Glyco_trans_1"/>
</dbReference>
<dbReference type="SUPFAM" id="SSF53756">
    <property type="entry name" value="UDP-Glycosyltransferase/glycogen phosphorylase"/>
    <property type="match status" value="1"/>
</dbReference>